<dbReference type="Proteomes" id="UP000092661">
    <property type="component" value="Chromosome"/>
</dbReference>
<accession>A0A1C7DHV9</accession>
<dbReference type="KEGG" id="pana:BBH88_12475"/>
<name>A0A1C7DHV9_9BACL</name>
<evidence type="ECO:0000313" key="3">
    <source>
        <dbReference type="Proteomes" id="UP000004725"/>
    </source>
</evidence>
<reference evidence="2 3" key="1">
    <citation type="journal article" date="2012" name="J. Bacteriol.">
        <title>Genome Sequence of the Antarctic Psychrophile Bacterium Planococcus antarcticus DSM 14505.</title>
        <authorList>
            <person name="Margolles A."/>
            <person name="Gueimonde M."/>
            <person name="Sanchez B."/>
        </authorList>
    </citation>
    <scope>NUCLEOTIDE SEQUENCE [LARGE SCALE GENOMIC DNA]</scope>
    <source>
        <strain evidence="2 3">DSM 14505</strain>
    </source>
</reference>
<evidence type="ECO:0000313" key="4">
    <source>
        <dbReference type="Proteomes" id="UP000092661"/>
    </source>
</evidence>
<dbReference type="EMBL" id="CP016534">
    <property type="protein sequence ID" value="ANU11055.1"/>
    <property type="molecule type" value="Genomic_DNA"/>
</dbReference>
<reference evidence="4" key="2">
    <citation type="submission" date="2016-07" db="EMBL/GenBank/DDBJ databases">
        <authorList>
            <person name="See-Too W.S."/>
        </authorList>
    </citation>
    <scope>NUCLEOTIDE SEQUENCE [LARGE SCALE GENOMIC DNA]</scope>
    <source>
        <strain evidence="4">DSM 14505</strain>
    </source>
</reference>
<sequence length="91" mass="10908">MLVFQVYIDFQEDQESIYSSGEKKPYRVKLIFRGGEVGIEIFKLLSEPHWTEYHCFIYFPDHYRNKPCYAAVYGFAKVHRNPDLTNFLYIS</sequence>
<organism evidence="2 3">
    <name type="scientific">Planococcus antarcticus DSM 14505</name>
    <dbReference type="NCBI Taxonomy" id="1185653"/>
    <lineage>
        <taxon>Bacteria</taxon>
        <taxon>Bacillati</taxon>
        <taxon>Bacillota</taxon>
        <taxon>Bacilli</taxon>
        <taxon>Bacillales</taxon>
        <taxon>Caryophanaceae</taxon>
        <taxon>Planococcus</taxon>
    </lineage>
</organism>
<reference evidence="1" key="3">
    <citation type="submission" date="2016-10" db="EMBL/GenBank/DDBJ databases">
        <authorList>
            <person name="See-Too W.S."/>
        </authorList>
    </citation>
    <scope>NUCLEOTIDE SEQUENCE</scope>
    <source>
        <strain evidence="1">DSM 14505</strain>
    </source>
</reference>
<dbReference type="EMBL" id="AJYB01000023">
    <property type="protein sequence ID" value="EIM07005.1"/>
    <property type="molecule type" value="Genomic_DNA"/>
</dbReference>
<evidence type="ECO:0000313" key="1">
    <source>
        <dbReference type="EMBL" id="ANU11055.1"/>
    </source>
</evidence>
<dbReference type="AlphaFoldDB" id="A0A1C7DHV9"/>
<dbReference type="Proteomes" id="UP000004725">
    <property type="component" value="Unassembled WGS sequence"/>
</dbReference>
<evidence type="ECO:0000313" key="2">
    <source>
        <dbReference type="EMBL" id="EIM07005.1"/>
    </source>
</evidence>
<proteinExistence type="predicted"/>
<protein>
    <submittedName>
        <fullName evidence="2">Uncharacterized protein</fullName>
    </submittedName>
</protein>
<keyword evidence="4" id="KW-1185">Reference proteome</keyword>
<gene>
    <name evidence="2" type="ORF">A1A1_07484</name>
    <name evidence="1" type="ORF">BBH88_12475</name>
</gene>